<evidence type="ECO:0000256" key="1">
    <source>
        <dbReference type="SAM" id="MobiDB-lite"/>
    </source>
</evidence>
<comment type="caution">
    <text evidence="2">The sequence shown here is derived from an EMBL/GenBank/DDBJ whole genome shotgun (WGS) entry which is preliminary data.</text>
</comment>
<keyword evidence="3" id="KW-1185">Reference proteome</keyword>
<reference evidence="2" key="2">
    <citation type="submission" date="2022-01" db="EMBL/GenBank/DDBJ databases">
        <authorList>
            <person name="Yamashiro T."/>
            <person name="Shiraishi A."/>
            <person name="Satake H."/>
            <person name="Nakayama K."/>
        </authorList>
    </citation>
    <scope>NUCLEOTIDE SEQUENCE</scope>
</reference>
<proteinExistence type="predicted"/>
<dbReference type="EMBL" id="BQNB010017340">
    <property type="protein sequence ID" value="GJT62034.1"/>
    <property type="molecule type" value="Genomic_DNA"/>
</dbReference>
<dbReference type="PANTHER" id="PTHR33223">
    <property type="entry name" value="CCHC-TYPE DOMAIN-CONTAINING PROTEIN"/>
    <property type="match status" value="1"/>
</dbReference>
<evidence type="ECO:0008006" key="4">
    <source>
        <dbReference type="Google" id="ProtNLM"/>
    </source>
</evidence>
<feature type="region of interest" description="Disordered" evidence="1">
    <location>
        <begin position="53"/>
        <end position="86"/>
    </location>
</feature>
<name>A0ABQ5FG53_9ASTR</name>
<accession>A0ABQ5FG53</accession>
<evidence type="ECO:0000313" key="3">
    <source>
        <dbReference type="Proteomes" id="UP001151760"/>
    </source>
</evidence>
<reference evidence="2" key="1">
    <citation type="journal article" date="2022" name="Int. J. Mol. Sci.">
        <title>Draft Genome of Tanacetum Coccineum: Genomic Comparison of Closely Related Tanacetum-Family Plants.</title>
        <authorList>
            <person name="Yamashiro T."/>
            <person name="Shiraishi A."/>
            <person name="Nakayama K."/>
            <person name="Satake H."/>
        </authorList>
    </citation>
    <scope>NUCLEOTIDE SEQUENCE</scope>
</reference>
<evidence type="ECO:0000313" key="2">
    <source>
        <dbReference type="EMBL" id="GJT62034.1"/>
    </source>
</evidence>
<organism evidence="2 3">
    <name type="scientific">Tanacetum coccineum</name>
    <dbReference type="NCBI Taxonomy" id="301880"/>
    <lineage>
        <taxon>Eukaryota</taxon>
        <taxon>Viridiplantae</taxon>
        <taxon>Streptophyta</taxon>
        <taxon>Embryophyta</taxon>
        <taxon>Tracheophyta</taxon>
        <taxon>Spermatophyta</taxon>
        <taxon>Magnoliopsida</taxon>
        <taxon>eudicotyledons</taxon>
        <taxon>Gunneridae</taxon>
        <taxon>Pentapetalae</taxon>
        <taxon>asterids</taxon>
        <taxon>campanulids</taxon>
        <taxon>Asterales</taxon>
        <taxon>Asteraceae</taxon>
        <taxon>Asteroideae</taxon>
        <taxon>Anthemideae</taxon>
        <taxon>Anthemidinae</taxon>
        <taxon>Tanacetum</taxon>
    </lineage>
</organism>
<protein>
    <recommendedName>
        <fullName evidence="4">Reverse transcriptase domain-containing protein</fullName>
    </recommendedName>
</protein>
<dbReference type="PANTHER" id="PTHR33223:SF11">
    <property type="entry name" value="ELEMENT PROTEIN, PUTATIVE-RELATED"/>
    <property type="match status" value="1"/>
</dbReference>
<dbReference type="Proteomes" id="UP001151760">
    <property type="component" value="Unassembled WGS sequence"/>
</dbReference>
<sequence length="611" mass="69589">MTGPTSDPVTPLNRVIECNDNQDNSPSLQDQILSHMSLLETLIRQHNERAGTPITPIRLTFTKEGEGNKGKDNNKGPEREKDEDHKRAYKEVLKSPFTRRIIEFSALNHRMPVNLKLYDGSTDPDDHITRFVGAANQGDGEMSVWCRMFQQTLDGSAKGWFDRMPNGCIDNWTDLRERLAERFTLRRKCSKDPIEVSKIIRMANETLPDFKECGTEEMVYIQGVPEVMQISAFMTNSKCPELARRFADQVPQTVTEMIKRVDDFVKSEEAYKSMELPKGEHPEKGQRTSYKGRGYDVAITKRRRHDFHSDDVTDLAMASECSRLKEDLESSTWRRKDFAKSVKAISLPQDVPSTSDRRLIELENQVQRLMEAYLAPKQPIQVNKITSSCEIGNGPHDTHYYMENPELGNSKPFDTLADLGSCMNIIPLYLIKKLNIGLLEESDHVFGLADGTKSYPIRIKDPETPLLVGREFLATRNAVIDYRKAKIAVGEGITRSIFEDIGSIIDPRVSQVVLGNPFVEISNMTHDPPKGVVRFTNVTDEIAYKISPKIDQYNSLSDLAKEHTKTVYLRNEENKRRGVEYVMSKILGFNKECLELGPEYLTRVLDEEEVT</sequence>
<gene>
    <name evidence="2" type="ORF">Tco_1005567</name>
</gene>
<feature type="compositionally biased region" description="Basic and acidic residues" evidence="1">
    <location>
        <begin position="61"/>
        <end position="86"/>
    </location>
</feature>